<evidence type="ECO:0000256" key="2">
    <source>
        <dbReference type="ARBA" id="ARBA00022723"/>
    </source>
</evidence>
<dbReference type="InterPro" id="IPR034741">
    <property type="entry name" value="Terpene_cyclase-like_1_C"/>
</dbReference>
<keyword evidence="2" id="KW-0479">Metal-binding</keyword>
<dbReference type="PANTHER" id="PTHR31225:SF98">
    <property type="entry name" value="TERPENE SYNTHASE 9-RELATED"/>
    <property type="match status" value="1"/>
</dbReference>
<dbReference type="Gene3D" id="1.10.600.10">
    <property type="entry name" value="Farnesyl Diphosphate Synthase"/>
    <property type="match status" value="1"/>
</dbReference>
<evidence type="ECO:0000256" key="4">
    <source>
        <dbReference type="ARBA" id="ARBA00023239"/>
    </source>
</evidence>
<comment type="pathway">
    <text evidence="1">Secondary metabolite biosynthesis; terpenoid biosynthesis.</text>
</comment>
<organism evidence="7 8">
    <name type="scientific">Cuscuta campestris</name>
    <dbReference type="NCBI Taxonomy" id="132261"/>
    <lineage>
        <taxon>Eukaryota</taxon>
        <taxon>Viridiplantae</taxon>
        <taxon>Streptophyta</taxon>
        <taxon>Embryophyta</taxon>
        <taxon>Tracheophyta</taxon>
        <taxon>Spermatophyta</taxon>
        <taxon>Magnoliopsida</taxon>
        <taxon>eudicotyledons</taxon>
        <taxon>Gunneridae</taxon>
        <taxon>Pentapetalae</taxon>
        <taxon>asterids</taxon>
        <taxon>lamiids</taxon>
        <taxon>Solanales</taxon>
        <taxon>Convolvulaceae</taxon>
        <taxon>Cuscuteae</taxon>
        <taxon>Cuscuta</taxon>
        <taxon>Cuscuta subgen. Grammica</taxon>
        <taxon>Cuscuta sect. Cleistogrammica</taxon>
    </lineage>
</organism>
<evidence type="ECO:0000256" key="3">
    <source>
        <dbReference type="ARBA" id="ARBA00022842"/>
    </source>
</evidence>
<dbReference type="InterPro" id="IPR044814">
    <property type="entry name" value="Terpene_cyclase_plant_C1"/>
</dbReference>
<dbReference type="InterPro" id="IPR036965">
    <property type="entry name" value="Terpene_synth_N_sf"/>
</dbReference>
<feature type="domain" description="Terpene synthase metal-binding" evidence="6">
    <location>
        <begin position="146"/>
        <end position="396"/>
    </location>
</feature>
<evidence type="ECO:0000259" key="5">
    <source>
        <dbReference type="Pfam" id="PF01397"/>
    </source>
</evidence>
<dbReference type="AlphaFoldDB" id="A0A484LEF4"/>
<dbReference type="Proteomes" id="UP000595140">
    <property type="component" value="Unassembled WGS sequence"/>
</dbReference>
<dbReference type="SFLD" id="SFLDS00005">
    <property type="entry name" value="Isoprenoid_Synthase_Type_I"/>
    <property type="match status" value="1"/>
</dbReference>
<dbReference type="InterPro" id="IPR050148">
    <property type="entry name" value="Terpene_synthase-like"/>
</dbReference>
<dbReference type="UniPathway" id="UPA00213"/>
<evidence type="ECO:0000256" key="1">
    <source>
        <dbReference type="ARBA" id="ARBA00004721"/>
    </source>
</evidence>
<gene>
    <name evidence="7" type="ORF">CCAM_LOCUS16477</name>
</gene>
<reference evidence="7 8" key="1">
    <citation type="submission" date="2018-04" db="EMBL/GenBank/DDBJ databases">
        <authorList>
            <person name="Vogel A."/>
        </authorList>
    </citation>
    <scope>NUCLEOTIDE SEQUENCE [LARGE SCALE GENOMIC DNA]</scope>
</reference>
<dbReference type="PANTHER" id="PTHR31225">
    <property type="entry name" value="OS04G0344100 PROTEIN-RELATED"/>
    <property type="match status" value="1"/>
</dbReference>
<name>A0A484LEF4_9ASTE</name>
<dbReference type="CDD" id="cd00684">
    <property type="entry name" value="Terpene_cyclase_plant_C1"/>
    <property type="match status" value="1"/>
</dbReference>
<dbReference type="Pfam" id="PF01397">
    <property type="entry name" value="Terpene_synth"/>
    <property type="match status" value="1"/>
</dbReference>
<dbReference type="SFLD" id="SFLDG01019">
    <property type="entry name" value="Terpene_Cyclase_Like_1_C_Termi"/>
    <property type="match status" value="1"/>
</dbReference>
<evidence type="ECO:0008006" key="9">
    <source>
        <dbReference type="Google" id="ProtNLM"/>
    </source>
</evidence>
<dbReference type="OrthoDB" id="1328633at2759"/>
<dbReference type="EMBL" id="OOIL02001369">
    <property type="protein sequence ID" value="VFQ74701.1"/>
    <property type="molecule type" value="Genomic_DNA"/>
</dbReference>
<dbReference type="Pfam" id="PF03936">
    <property type="entry name" value="Terpene_synth_C"/>
    <property type="match status" value="1"/>
</dbReference>
<dbReference type="InterPro" id="IPR001906">
    <property type="entry name" value="Terpene_synth_N"/>
</dbReference>
<dbReference type="GO" id="GO:0010333">
    <property type="term" value="F:terpene synthase activity"/>
    <property type="evidence" value="ECO:0007669"/>
    <property type="project" value="InterPro"/>
</dbReference>
<proteinExistence type="predicted"/>
<feature type="domain" description="Terpene synthase N-terminal" evidence="5">
    <location>
        <begin position="2"/>
        <end position="67"/>
    </location>
</feature>
<keyword evidence="3" id="KW-0460">Magnesium</keyword>
<evidence type="ECO:0000259" key="6">
    <source>
        <dbReference type="Pfam" id="PF03936"/>
    </source>
</evidence>
<dbReference type="InterPro" id="IPR005630">
    <property type="entry name" value="Terpene_synthase_metal-bd"/>
</dbReference>
<dbReference type="GO" id="GO:0016102">
    <property type="term" value="P:diterpenoid biosynthetic process"/>
    <property type="evidence" value="ECO:0007669"/>
    <property type="project" value="InterPro"/>
</dbReference>
<dbReference type="Gene3D" id="1.50.10.130">
    <property type="entry name" value="Terpene synthase, N-terminal domain"/>
    <property type="match status" value="1"/>
</dbReference>
<dbReference type="SUPFAM" id="SSF48576">
    <property type="entry name" value="Terpenoid synthases"/>
    <property type="match status" value="1"/>
</dbReference>
<evidence type="ECO:0000313" key="7">
    <source>
        <dbReference type="EMBL" id="VFQ74701.1"/>
    </source>
</evidence>
<dbReference type="SUPFAM" id="SSF48239">
    <property type="entry name" value="Terpenoid cyclases/Protein prenyltransferases"/>
    <property type="match status" value="1"/>
</dbReference>
<evidence type="ECO:0000313" key="8">
    <source>
        <dbReference type="Proteomes" id="UP000595140"/>
    </source>
</evidence>
<dbReference type="FunFam" id="1.10.600.10:FF:000007">
    <property type="entry name" value="Isoprene synthase, chloroplastic"/>
    <property type="match status" value="1"/>
</dbReference>
<dbReference type="InterPro" id="IPR008930">
    <property type="entry name" value="Terpenoid_cyclase/PrenylTrfase"/>
</dbReference>
<accession>A0A484LEF4</accession>
<dbReference type="GO" id="GO:0000287">
    <property type="term" value="F:magnesium ion binding"/>
    <property type="evidence" value="ECO:0007669"/>
    <property type="project" value="InterPro"/>
</dbReference>
<protein>
    <recommendedName>
        <fullName evidence="9">Terpene synthase metal-binding domain-containing protein</fullName>
    </recommendedName>
</protein>
<keyword evidence="8" id="KW-1185">Reference proteome</keyword>
<dbReference type="InterPro" id="IPR008949">
    <property type="entry name" value="Isoprenoid_synthase_dom_sf"/>
</dbReference>
<sequence length="769" mass="87985">MKEGKFEERHSEDPKGLLSLYEASYLSIEDEEVMDKAKVFSTLHLNKYLNDTSNNNDGEREEVRHALGMPLHWRMKRVESRRFIDVYEKGLATNKAKKKEKNSCEEEEEKEEELIMLELAKLDFNMMQAIYLNELKEVSRWHEDIGLAEGMGSSYTRSRVAESFLWSVGFVEQPQYEYCRNLISKSIEMVSVIDDVYDVYATLQEAQILTDAITRWDVNTMEEVELPTCVKVCLLALFNYVNLIAYDVLKQLGINVLPYLKKAWVGIAKAYLTEAKWYHGGQKPSLDEYLENGLVSVGVPVILVEVYIAMASATKNKTTTTTTTLLDDLNILVEIPEIIRYSAIISRLSDDLGTSSDEMERGDVPKAVQCRMNDTRCREDEARDFIRGLVEENWKKLNARCSSGDYSSRFPRDFITSVMNMPRTGLAFYQHGDGVSATHPNIHLLLQFDGEWDGHGVFCYAYAYEIDIPIQTPYKDLLELIRTTVLSSYENSVFKISYMSNSCSRYVVIDNDEETDSDGSMRDVLGNETTLCKDNISSRCDLSKESLFDTCGDEISTHNDHNGELVCWNSIDSNLSVYVMSEQDIDSLKEMHVTSRFDPSRIVVDAIYASKMDLDFHLKMLASSDCFQYRTRTSKKSELHVVCVDFPRCQWAIRAVRLPGIEMFQILAVIRCRHGLSCYDYISSFYTTASWRATYSGIIHPIPSQDSWVVPDEILFSVPSFPFSFFRAATSTKNEKEGEHPVVIFADRRHRHRAVVNRRVSLSAGVLSL</sequence>
<keyword evidence="4" id="KW-0456">Lyase</keyword>